<evidence type="ECO:0000256" key="9">
    <source>
        <dbReference type="PROSITE-ProRule" id="PRU00042"/>
    </source>
</evidence>
<name>A0A7M5V206_9CNID</name>
<keyword evidence="5" id="KW-0862">Zinc</keyword>
<reference evidence="11" key="1">
    <citation type="submission" date="2021-01" db="UniProtKB">
        <authorList>
            <consortium name="EnsemblMetazoa"/>
        </authorList>
    </citation>
    <scope>IDENTIFICATION</scope>
</reference>
<evidence type="ECO:0000256" key="1">
    <source>
        <dbReference type="ARBA" id="ARBA00004123"/>
    </source>
</evidence>
<dbReference type="PROSITE" id="PS00028">
    <property type="entry name" value="ZINC_FINGER_C2H2_1"/>
    <property type="match status" value="2"/>
</dbReference>
<dbReference type="PANTHER" id="PTHR23226">
    <property type="entry name" value="ZINC FINGER AND SCAN DOMAIN-CONTAINING"/>
    <property type="match status" value="1"/>
</dbReference>
<keyword evidence="3" id="KW-0677">Repeat</keyword>
<evidence type="ECO:0000256" key="7">
    <source>
        <dbReference type="ARBA" id="ARBA00023163"/>
    </source>
</evidence>
<sequence>FECQECGKTFGQKTNLTSHQRTVHHGIKAFECQECAKCFGQKTHLTFHQKTVHPSKNRQTDKNFTGLWTDLTIEQTLMRTIKSRSGLTRGRGMTESVRHQWVLSLNQMATIHDAMMQLSKAQTTSSAQHIESGNNNKNFGEGGEKTVTVTITRKWNRKKKNI</sequence>
<evidence type="ECO:0000256" key="5">
    <source>
        <dbReference type="ARBA" id="ARBA00022833"/>
    </source>
</evidence>
<keyword evidence="12" id="KW-1185">Reference proteome</keyword>
<protein>
    <recommendedName>
        <fullName evidence="10">C2H2-type domain-containing protein</fullName>
    </recommendedName>
</protein>
<dbReference type="Gene3D" id="3.30.160.60">
    <property type="entry name" value="Classic Zinc Finger"/>
    <property type="match status" value="2"/>
</dbReference>
<dbReference type="PANTHER" id="PTHR23226:SF416">
    <property type="entry name" value="FI01424P"/>
    <property type="match status" value="1"/>
</dbReference>
<evidence type="ECO:0000313" key="11">
    <source>
        <dbReference type="EnsemblMetazoa" id="CLYHEMP002168.1"/>
    </source>
</evidence>
<dbReference type="FunFam" id="3.30.160.60:FF:000012">
    <property type="entry name" value="RB-associated KRAB zinc finger protein-like"/>
    <property type="match status" value="1"/>
</dbReference>
<organism evidence="11 12">
    <name type="scientific">Clytia hemisphaerica</name>
    <dbReference type="NCBI Taxonomy" id="252671"/>
    <lineage>
        <taxon>Eukaryota</taxon>
        <taxon>Metazoa</taxon>
        <taxon>Cnidaria</taxon>
        <taxon>Hydrozoa</taxon>
        <taxon>Hydroidolina</taxon>
        <taxon>Leptothecata</taxon>
        <taxon>Obeliida</taxon>
        <taxon>Clytiidae</taxon>
        <taxon>Clytia</taxon>
    </lineage>
</organism>
<dbReference type="Pfam" id="PF00096">
    <property type="entry name" value="zf-C2H2"/>
    <property type="match status" value="1"/>
</dbReference>
<dbReference type="SUPFAM" id="SSF57667">
    <property type="entry name" value="beta-beta-alpha zinc fingers"/>
    <property type="match status" value="1"/>
</dbReference>
<evidence type="ECO:0000256" key="3">
    <source>
        <dbReference type="ARBA" id="ARBA00022737"/>
    </source>
</evidence>
<evidence type="ECO:0000256" key="2">
    <source>
        <dbReference type="ARBA" id="ARBA00022723"/>
    </source>
</evidence>
<keyword evidence="8" id="KW-0539">Nucleus</keyword>
<dbReference type="OrthoDB" id="6753017at2759"/>
<evidence type="ECO:0000256" key="8">
    <source>
        <dbReference type="ARBA" id="ARBA00023242"/>
    </source>
</evidence>
<feature type="domain" description="C2H2-type" evidence="10">
    <location>
        <begin position="1"/>
        <end position="29"/>
    </location>
</feature>
<dbReference type="InterPro" id="IPR013087">
    <property type="entry name" value="Znf_C2H2_type"/>
</dbReference>
<accession>A0A7M5V206</accession>
<dbReference type="AlphaFoldDB" id="A0A7M5V206"/>
<dbReference type="GO" id="GO:0005634">
    <property type="term" value="C:nucleus"/>
    <property type="evidence" value="ECO:0007669"/>
    <property type="project" value="UniProtKB-SubCell"/>
</dbReference>
<dbReference type="GO" id="GO:0008270">
    <property type="term" value="F:zinc ion binding"/>
    <property type="evidence" value="ECO:0007669"/>
    <property type="project" value="UniProtKB-KW"/>
</dbReference>
<dbReference type="EnsemblMetazoa" id="CLYHEMT002168.1">
    <property type="protein sequence ID" value="CLYHEMP002168.1"/>
    <property type="gene ID" value="CLYHEMG002168"/>
</dbReference>
<evidence type="ECO:0000313" key="12">
    <source>
        <dbReference type="Proteomes" id="UP000594262"/>
    </source>
</evidence>
<dbReference type="GO" id="GO:0000981">
    <property type="term" value="F:DNA-binding transcription factor activity, RNA polymerase II-specific"/>
    <property type="evidence" value="ECO:0007669"/>
    <property type="project" value="TreeGrafter"/>
</dbReference>
<dbReference type="SMART" id="SM00355">
    <property type="entry name" value="ZnF_C2H2"/>
    <property type="match status" value="2"/>
</dbReference>
<comment type="subcellular location">
    <subcellularLocation>
        <location evidence="1">Nucleus</location>
    </subcellularLocation>
</comment>
<feature type="domain" description="C2H2-type" evidence="10">
    <location>
        <begin position="30"/>
        <end position="58"/>
    </location>
</feature>
<evidence type="ECO:0000259" key="10">
    <source>
        <dbReference type="PROSITE" id="PS50157"/>
    </source>
</evidence>
<dbReference type="GO" id="GO:0000978">
    <property type="term" value="F:RNA polymerase II cis-regulatory region sequence-specific DNA binding"/>
    <property type="evidence" value="ECO:0007669"/>
    <property type="project" value="TreeGrafter"/>
</dbReference>
<keyword evidence="6" id="KW-0805">Transcription regulation</keyword>
<dbReference type="InterPro" id="IPR036236">
    <property type="entry name" value="Znf_C2H2_sf"/>
</dbReference>
<proteinExistence type="predicted"/>
<keyword evidence="2" id="KW-0479">Metal-binding</keyword>
<evidence type="ECO:0000256" key="6">
    <source>
        <dbReference type="ARBA" id="ARBA00023015"/>
    </source>
</evidence>
<evidence type="ECO:0000256" key="4">
    <source>
        <dbReference type="ARBA" id="ARBA00022771"/>
    </source>
</evidence>
<dbReference type="PROSITE" id="PS50157">
    <property type="entry name" value="ZINC_FINGER_C2H2_2"/>
    <property type="match status" value="2"/>
</dbReference>
<keyword evidence="7" id="KW-0804">Transcription</keyword>
<dbReference type="Proteomes" id="UP000594262">
    <property type="component" value="Unplaced"/>
</dbReference>
<keyword evidence="4 9" id="KW-0863">Zinc-finger</keyword>
<dbReference type="FunFam" id="3.30.160.60:FF:000739">
    <property type="entry name" value="Zgc:171418 protein"/>
    <property type="match status" value="1"/>
</dbReference>